<dbReference type="RefSeq" id="WP_102110850.1">
    <property type="nucleotide sequence ID" value="NZ_BMGN01000004.1"/>
</dbReference>
<dbReference type="EMBL" id="CP025611">
    <property type="protein sequence ID" value="AUN29100.1"/>
    <property type="molecule type" value="Genomic_DNA"/>
</dbReference>
<dbReference type="Proteomes" id="UP000234752">
    <property type="component" value="Chromosome eg_1"/>
</dbReference>
<evidence type="ECO:0000313" key="2">
    <source>
        <dbReference type="Proteomes" id="UP000234752"/>
    </source>
</evidence>
<dbReference type="OrthoDB" id="7346499at2"/>
<sequence>MSLKAALFASALTLTALPALAFGPQDYAAREVTVQDVVGRLEVKVDAGASKVTASVTGPDRWVQLVEVKKEGDDLVIHQKDSPRDRRWRDKDDWITVTLTVPAGTKLEIDGFTGEGTVGDLRGALSVDGMNSGTLTVGRVSTASIGIDGSGDVKLGDVDRDVEVEINGSGSVITGRTSGKTALEINGSGEISLAHANGPINAEINGSGDIRIQSGVADPLAVEINGSGSLLLDGVARNQSIDQSGSGNVRVTGRSS</sequence>
<keyword evidence="2" id="KW-1185">Reference proteome</keyword>
<name>A0A2K9N7J8_9PROT</name>
<proteinExistence type="predicted"/>
<reference evidence="1 2" key="1">
    <citation type="submission" date="2017-12" db="EMBL/GenBank/DDBJ databases">
        <title>Genomes of bacteria within cyanobacterial aggregates.</title>
        <authorList>
            <person name="Cai H."/>
        </authorList>
    </citation>
    <scope>NUCLEOTIDE SEQUENCE [LARGE SCALE GENOMIC DNA]</scope>
    <source>
        <strain evidence="1 2">TH16</strain>
    </source>
</reference>
<protein>
    <submittedName>
        <fullName evidence="1">Uncharacterized protein</fullName>
    </submittedName>
</protein>
<dbReference type="Gene3D" id="2.160.20.120">
    <property type="match status" value="1"/>
</dbReference>
<organism evidence="1 2">
    <name type="scientific">Niveispirillum cyanobacteriorum</name>
    <dbReference type="NCBI Taxonomy" id="1612173"/>
    <lineage>
        <taxon>Bacteria</taxon>
        <taxon>Pseudomonadati</taxon>
        <taxon>Pseudomonadota</taxon>
        <taxon>Alphaproteobacteria</taxon>
        <taxon>Rhodospirillales</taxon>
        <taxon>Azospirillaceae</taxon>
        <taxon>Niveispirillum</taxon>
    </lineage>
</organism>
<evidence type="ECO:0000313" key="1">
    <source>
        <dbReference type="EMBL" id="AUN29100.1"/>
    </source>
</evidence>
<accession>A0A2K9N7J8</accession>
<dbReference type="AlphaFoldDB" id="A0A2K9N7J8"/>
<dbReference type="InterPro" id="IPR021255">
    <property type="entry name" value="DUF2807"/>
</dbReference>
<dbReference type="KEGG" id="ncb:C0V82_01685"/>
<gene>
    <name evidence="1" type="ORF">C0V82_01685</name>
</gene>
<dbReference type="Pfam" id="PF10988">
    <property type="entry name" value="DUF2807"/>
    <property type="match status" value="1"/>
</dbReference>